<reference evidence="1" key="1">
    <citation type="journal article" date="2020" name="Appl. Environ. Microbiol.">
        <title>Medium-Chain Fatty Acid Synthesis by 'Candidatus Weimeria bifida' gen. nov., sp. nov., and 'Candidatus Pseudoramibacter fermentans' sp. nov.</title>
        <authorList>
            <person name="Scarborough M.J."/>
            <person name="Myers K.S."/>
            <person name="Donohue T.J."/>
            <person name="Noguera D.R."/>
        </authorList>
    </citation>
    <scope>NUCLEOTIDE SEQUENCE</scope>
    <source>
        <strain evidence="1">LCO1.1</strain>
    </source>
</reference>
<gene>
    <name evidence="1" type="ORF">FRC54_03285</name>
</gene>
<dbReference type="Pfam" id="PF13189">
    <property type="entry name" value="Cytidylate_kin2"/>
    <property type="match status" value="1"/>
</dbReference>
<dbReference type="EMBL" id="VOGC01000002">
    <property type="protein sequence ID" value="MQN01003.1"/>
    <property type="molecule type" value="Genomic_DNA"/>
</dbReference>
<comment type="caution">
    <text evidence="1">The sequence shown here is derived from an EMBL/GenBank/DDBJ whole genome shotgun (WGS) entry which is preliminary data.</text>
</comment>
<evidence type="ECO:0000313" key="1">
    <source>
        <dbReference type="EMBL" id="MQN01003.1"/>
    </source>
</evidence>
<organism evidence="1 2">
    <name type="scientific">Candidatus Weimeria bifida</name>
    <dbReference type="NCBI Taxonomy" id="2599074"/>
    <lineage>
        <taxon>Bacteria</taxon>
        <taxon>Bacillati</taxon>
        <taxon>Bacillota</taxon>
        <taxon>Clostridia</taxon>
        <taxon>Lachnospirales</taxon>
        <taxon>Lachnospiraceae</taxon>
        <taxon>Candidatus Weimeria</taxon>
    </lineage>
</organism>
<evidence type="ECO:0000313" key="2">
    <source>
        <dbReference type="Proteomes" id="UP000460257"/>
    </source>
</evidence>
<name>A0A6N7IXG7_9FIRM</name>
<proteinExistence type="predicted"/>
<keyword evidence="2" id="KW-1185">Reference proteome</keyword>
<dbReference type="AlphaFoldDB" id="A0A6N7IXG7"/>
<protein>
    <submittedName>
        <fullName evidence="1">Cytidylate kinase-like family protein</fullName>
    </submittedName>
</protein>
<accession>A0A6N7IXG7</accession>
<sequence>MSKKYIITLSREFGSLGRPIARKLSEFLGIDYYDREIVEKTAENLGLPLEVIKNTEEKVQSRFFAMGFPLGTGATDQQDQIFSEQARIIRDMTDKGSCIIVGRCSDYILCNEKNCYRIYVYSPLEDRYRNCVDYLHIDPNEARKMIAKVDKARKAYHLHYAGYLPGDEAGHDLMINSSVMGVDGTARCLEKVIRVRFGLEDGTRS</sequence>
<dbReference type="GO" id="GO:0016301">
    <property type="term" value="F:kinase activity"/>
    <property type="evidence" value="ECO:0007669"/>
    <property type="project" value="UniProtKB-KW"/>
</dbReference>
<dbReference type="InterPro" id="IPR027417">
    <property type="entry name" value="P-loop_NTPase"/>
</dbReference>
<dbReference type="Gene3D" id="3.40.50.300">
    <property type="entry name" value="P-loop containing nucleotide triphosphate hydrolases"/>
    <property type="match status" value="1"/>
</dbReference>
<dbReference type="Proteomes" id="UP000460257">
    <property type="component" value="Unassembled WGS sequence"/>
</dbReference>